<feature type="transmembrane region" description="Helical" evidence="1">
    <location>
        <begin position="127"/>
        <end position="150"/>
    </location>
</feature>
<evidence type="ECO:0000313" key="2">
    <source>
        <dbReference type="EMBL" id="MBP2413858.1"/>
    </source>
</evidence>
<dbReference type="RefSeq" id="WP_209681433.1">
    <property type="nucleotide sequence ID" value="NZ_JAGIOI010000001.1"/>
</dbReference>
<sequence>MTKLIALLAVFLVVALAITAAASWITKKKAPLALAAGRTPAAITQSEESKVMFRALLRTVAGAVFAVVMFAALLRVTIGMSEQQVLPIALTAGLSASGGLLLYSALPAAQLPEAAAARPLLSRRAGILPAAVFTVFVVFVVAGFALPQYFPDRNDGVALLALSLALLGATGLVLHRLRTTVSLQDPRMAALDRRWREISAANMVRFGTGALMACFGAAAALMGTAPGGAAQAGVPILATAVLVASGASAGAGVVLLVLAARGALTIRTKVREGAPAPITA</sequence>
<name>A0ABS4YYK4_9MICC</name>
<comment type="caution">
    <text evidence="2">The sequence shown here is derived from an EMBL/GenBank/DDBJ whole genome shotgun (WGS) entry which is preliminary data.</text>
</comment>
<evidence type="ECO:0000256" key="1">
    <source>
        <dbReference type="SAM" id="Phobius"/>
    </source>
</evidence>
<keyword evidence="1" id="KW-0812">Transmembrane</keyword>
<proteinExistence type="predicted"/>
<gene>
    <name evidence="2" type="ORF">JOF48_002657</name>
</gene>
<keyword evidence="3" id="KW-1185">Reference proteome</keyword>
<evidence type="ECO:0000313" key="3">
    <source>
        <dbReference type="Proteomes" id="UP000711614"/>
    </source>
</evidence>
<feature type="transmembrane region" description="Helical" evidence="1">
    <location>
        <begin position="55"/>
        <end position="74"/>
    </location>
</feature>
<protein>
    <submittedName>
        <fullName evidence="2">Uncharacterized protein</fullName>
    </submittedName>
</protein>
<accession>A0ABS4YYK4</accession>
<organism evidence="2 3">
    <name type="scientific">Arthrobacter stackebrandtii</name>
    <dbReference type="NCBI Taxonomy" id="272161"/>
    <lineage>
        <taxon>Bacteria</taxon>
        <taxon>Bacillati</taxon>
        <taxon>Actinomycetota</taxon>
        <taxon>Actinomycetes</taxon>
        <taxon>Micrococcales</taxon>
        <taxon>Micrococcaceae</taxon>
        <taxon>Arthrobacter</taxon>
    </lineage>
</organism>
<feature type="transmembrane region" description="Helical" evidence="1">
    <location>
        <begin position="198"/>
        <end position="222"/>
    </location>
</feature>
<keyword evidence="1" id="KW-1133">Transmembrane helix</keyword>
<feature type="transmembrane region" description="Helical" evidence="1">
    <location>
        <begin position="156"/>
        <end position="177"/>
    </location>
</feature>
<reference evidence="2 3" key="1">
    <citation type="submission" date="2021-03" db="EMBL/GenBank/DDBJ databases">
        <title>Sequencing the genomes of 1000 actinobacteria strains.</title>
        <authorList>
            <person name="Klenk H.-P."/>
        </authorList>
    </citation>
    <scope>NUCLEOTIDE SEQUENCE [LARGE SCALE GENOMIC DNA]</scope>
    <source>
        <strain evidence="2 3">DSM 16005</strain>
    </source>
</reference>
<dbReference type="EMBL" id="JAGIOI010000001">
    <property type="protein sequence ID" value="MBP2413858.1"/>
    <property type="molecule type" value="Genomic_DNA"/>
</dbReference>
<keyword evidence="1" id="KW-0472">Membrane</keyword>
<dbReference type="Proteomes" id="UP000711614">
    <property type="component" value="Unassembled WGS sequence"/>
</dbReference>
<feature type="transmembrane region" description="Helical" evidence="1">
    <location>
        <begin position="234"/>
        <end position="259"/>
    </location>
</feature>